<feature type="domain" description="EAL" evidence="4">
    <location>
        <begin position="715"/>
        <end position="969"/>
    </location>
</feature>
<dbReference type="Pfam" id="PF00990">
    <property type="entry name" value="GGDEF"/>
    <property type="match status" value="1"/>
</dbReference>
<dbReference type="InterPro" id="IPR035965">
    <property type="entry name" value="PAS-like_dom_sf"/>
</dbReference>
<dbReference type="SUPFAM" id="SSF141868">
    <property type="entry name" value="EAL domain-like"/>
    <property type="match status" value="1"/>
</dbReference>
<accession>A0AA37WL25</accession>
<dbReference type="InterPro" id="IPR000160">
    <property type="entry name" value="GGDEF_dom"/>
</dbReference>
<evidence type="ECO:0000313" key="7">
    <source>
        <dbReference type="Proteomes" id="UP001156870"/>
    </source>
</evidence>
<dbReference type="Gene3D" id="3.30.450.20">
    <property type="entry name" value="PAS domain"/>
    <property type="match status" value="1"/>
</dbReference>
<feature type="transmembrane region" description="Helical" evidence="2">
    <location>
        <begin position="313"/>
        <end position="334"/>
    </location>
</feature>
<dbReference type="Pfam" id="PF14827">
    <property type="entry name" value="dCache_3"/>
    <property type="match status" value="1"/>
</dbReference>
<dbReference type="PROSITE" id="PS50887">
    <property type="entry name" value="GGDEF"/>
    <property type="match status" value="1"/>
</dbReference>
<dbReference type="SMART" id="SM00267">
    <property type="entry name" value="GGDEF"/>
    <property type="match status" value="1"/>
</dbReference>
<dbReference type="NCBIfam" id="TIGR00229">
    <property type="entry name" value="sensory_box"/>
    <property type="match status" value="1"/>
</dbReference>
<dbReference type="Proteomes" id="UP001156870">
    <property type="component" value="Unassembled WGS sequence"/>
</dbReference>
<dbReference type="GO" id="GO:0003824">
    <property type="term" value="F:catalytic activity"/>
    <property type="evidence" value="ECO:0007669"/>
    <property type="project" value="UniProtKB-ARBA"/>
</dbReference>
<keyword evidence="7" id="KW-1185">Reference proteome</keyword>
<dbReference type="SUPFAM" id="SSF55785">
    <property type="entry name" value="PYP-like sensor domain (PAS domain)"/>
    <property type="match status" value="1"/>
</dbReference>
<dbReference type="CDD" id="cd01949">
    <property type="entry name" value="GGDEF"/>
    <property type="match status" value="1"/>
</dbReference>
<dbReference type="InterPro" id="IPR052155">
    <property type="entry name" value="Biofilm_reg_signaling"/>
</dbReference>
<dbReference type="InterPro" id="IPR001633">
    <property type="entry name" value="EAL_dom"/>
</dbReference>
<evidence type="ECO:0000259" key="4">
    <source>
        <dbReference type="PROSITE" id="PS50883"/>
    </source>
</evidence>
<dbReference type="CDD" id="cd01948">
    <property type="entry name" value="EAL"/>
    <property type="match status" value="1"/>
</dbReference>
<dbReference type="SMART" id="SM00091">
    <property type="entry name" value="PAS"/>
    <property type="match status" value="1"/>
</dbReference>
<comment type="cofactor">
    <cofactor evidence="1">
        <name>Mg(2+)</name>
        <dbReference type="ChEBI" id="CHEBI:18420"/>
    </cofactor>
</comment>
<comment type="caution">
    <text evidence="6">The sequence shown here is derived from an EMBL/GenBank/DDBJ whole genome shotgun (WGS) entry which is preliminary data.</text>
</comment>
<dbReference type="PANTHER" id="PTHR44757">
    <property type="entry name" value="DIGUANYLATE CYCLASE DGCP"/>
    <property type="match status" value="1"/>
</dbReference>
<dbReference type="Gene3D" id="3.30.70.270">
    <property type="match status" value="1"/>
</dbReference>
<dbReference type="PROSITE" id="PS50112">
    <property type="entry name" value="PAS"/>
    <property type="match status" value="1"/>
</dbReference>
<proteinExistence type="predicted"/>
<dbReference type="InterPro" id="IPR043128">
    <property type="entry name" value="Rev_trsase/Diguanyl_cyclase"/>
</dbReference>
<evidence type="ECO:0000256" key="2">
    <source>
        <dbReference type="SAM" id="Phobius"/>
    </source>
</evidence>
<feature type="domain" description="GGDEF" evidence="5">
    <location>
        <begin position="569"/>
        <end position="704"/>
    </location>
</feature>
<dbReference type="InterPro" id="IPR029150">
    <property type="entry name" value="dCache_3"/>
</dbReference>
<protein>
    <recommendedName>
        <fullName evidence="8">EAL domain-containing protein</fullName>
    </recommendedName>
</protein>
<gene>
    <name evidence="6" type="ORF">GCM10007877_12780</name>
</gene>
<organism evidence="6 7">
    <name type="scientific">Marinibactrum halimedae</name>
    <dbReference type="NCBI Taxonomy" id="1444977"/>
    <lineage>
        <taxon>Bacteria</taxon>
        <taxon>Pseudomonadati</taxon>
        <taxon>Pseudomonadota</taxon>
        <taxon>Gammaproteobacteria</taxon>
        <taxon>Cellvibrionales</taxon>
        <taxon>Cellvibrionaceae</taxon>
        <taxon>Marinibactrum</taxon>
    </lineage>
</organism>
<dbReference type="InterPro" id="IPR000014">
    <property type="entry name" value="PAS"/>
</dbReference>
<dbReference type="SMART" id="SM00052">
    <property type="entry name" value="EAL"/>
    <property type="match status" value="1"/>
</dbReference>
<dbReference type="InterPro" id="IPR035919">
    <property type="entry name" value="EAL_sf"/>
</dbReference>
<evidence type="ECO:0008006" key="8">
    <source>
        <dbReference type="Google" id="ProtNLM"/>
    </source>
</evidence>
<feature type="transmembrane region" description="Helical" evidence="2">
    <location>
        <begin position="25"/>
        <end position="45"/>
    </location>
</feature>
<dbReference type="InterPro" id="IPR029787">
    <property type="entry name" value="Nucleotide_cyclase"/>
</dbReference>
<dbReference type="AlphaFoldDB" id="A0AA37WL25"/>
<dbReference type="PROSITE" id="PS50883">
    <property type="entry name" value="EAL"/>
    <property type="match status" value="1"/>
</dbReference>
<dbReference type="SUPFAM" id="SSF55073">
    <property type="entry name" value="Nucleotide cyclase"/>
    <property type="match status" value="1"/>
</dbReference>
<name>A0AA37WL25_9GAMM</name>
<reference evidence="6 7" key="1">
    <citation type="journal article" date="2014" name="Int. J. Syst. Evol. Microbiol.">
        <title>Complete genome sequence of Corynebacterium casei LMG S-19264T (=DSM 44701T), isolated from a smear-ripened cheese.</title>
        <authorList>
            <consortium name="US DOE Joint Genome Institute (JGI-PGF)"/>
            <person name="Walter F."/>
            <person name="Albersmeier A."/>
            <person name="Kalinowski J."/>
            <person name="Ruckert C."/>
        </authorList>
    </citation>
    <scope>NUCLEOTIDE SEQUENCE [LARGE SCALE GENOMIC DNA]</scope>
    <source>
        <strain evidence="6 7">NBRC 110095</strain>
    </source>
</reference>
<dbReference type="PANTHER" id="PTHR44757:SF2">
    <property type="entry name" value="BIOFILM ARCHITECTURE MAINTENANCE PROTEIN MBAA"/>
    <property type="match status" value="1"/>
</dbReference>
<feature type="domain" description="PAS" evidence="3">
    <location>
        <begin position="411"/>
        <end position="481"/>
    </location>
</feature>
<keyword evidence="2" id="KW-0472">Membrane</keyword>
<evidence type="ECO:0000256" key="1">
    <source>
        <dbReference type="ARBA" id="ARBA00001946"/>
    </source>
</evidence>
<dbReference type="NCBIfam" id="TIGR00254">
    <property type="entry name" value="GGDEF"/>
    <property type="match status" value="1"/>
</dbReference>
<evidence type="ECO:0000259" key="3">
    <source>
        <dbReference type="PROSITE" id="PS50112"/>
    </source>
</evidence>
<dbReference type="Gene3D" id="3.20.20.450">
    <property type="entry name" value="EAL domain"/>
    <property type="match status" value="1"/>
</dbReference>
<sequence>MSFTYGAISLTLTEDKRKNFLSLKWQAVIVVSVVLFSAISLLTYFGKKNLDITHINERNRVFEDRQQAVNGALAGIQLQLLRLASHMQDQAQQDSDTTMSTQARLISVLEKNWGQLNFDWGVDSLLLVDDHNASLASWGNKVDPAQIPEQWKSTVKSSESPVTRVWCPTTCLQVVIVPVLLDNLELGLLILTSSLADAVLQFQANTNADIGLLVPSQASQTRSGRRSLERWSHDVVALTGIPLTHNLLLSVASNWSLEELLEQKKVTRVWDGNTYEIGIIPLSDNKESSSANLVVLDDITSDIQNLTNTLRTFIAAAIATLILTEAVVLASLWVPMVRLQVLSKGLPQLASSGRTKTAERLDKPSGRFLRNEIHELFDAATLLAGTLDRLDETVKSRTKRLKTRSRELLEERNFVTSLLNNVHVVIFTQSPDGDIQLINSEGRALLGLKEDQEHHENFLSRLDDVTQQLIRDGIRQLINGDLHEFHHELDFKSPHGRQLHMDWYHSCLNPADPKRSAILSVGLDLTERKQAEKNLAWLAEHDPLTELLNRRRFQLEFERALKQHQRNQEPGALIFFDIDQFKSINDTSGHMAGDYLLQEISQKLRHDIQETDVIARLGGDEFAILLEQSDRSSAIAFATKLSEIIRHTKISANGSTHKISVSIGISLYPDHGIAAEDLMANADLAMFKAKASSNARTNWQIFSPEDRERNKLRNTVNWKSRLQEALDADRLILHYQPIYDIARGRISHFEALVRMIDEKDEIISPGVFIPIAEKTGLICEIDSRVVTLACKALHKFKKQGFQEVTLAVNLSARAIADRNFIDHIEYEVGKYNIDRSNLIFELTETSAVEDINTAAHVIGDFRALGYRFALDDFGVGFASWYYLRQLPVDFVKIDGSFVRNLASDREDKLFVKALTDVVHGLGKQSIAEFVETPFQLSLLKELGVGYAQGYYIGKPKPHLVTVIENQTPYLEPVSGIAKR</sequence>
<dbReference type="FunFam" id="3.30.70.270:FF:000001">
    <property type="entry name" value="Diguanylate cyclase domain protein"/>
    <property type="match status" value="1"/>
</dbReference>
<keyword evidence="2" id="KW-1133">Transmembrane helix</keyword>
<evidence type="ECO:0000313" key="6">
    <source>
        <dbReference type="EMBL" id="GLS25564.1"/>
    </source>
</evidence>
<evidence type="ECO:0000259" key="5">
    <source>
        <dbReference type="PROSITE" id="PS50887"/>
    </source>
</evidence>
<dbReference type="EMBL" id="BSPD01000031">
    <property type="protein sequence ID" value="GLS25564.1"/>
    <property type="molecule type" value="Genomic_DNA"/>
</dbReference>
<dbReference type="Pfam" id="PF00563">
    <property type="entry name" value="EAL"/>
    <property type="match status" value="1"/>
</dbReference>
<keyword evidence="2" id="KW-0812">Transmembrane</keyword>